<proteinExistence type="predicted"/>
<evidence type="ECO:0000256" key="3">
    <source>
        <dbReference type="SAM" id="MobiDB-lite"/>
    </source>
</evidence>
<dbReference type="InterPro" id="IPR050275">
    <property type="entry name" value="PGM_Phosphatase"/>
</dbReference>
<dbReference type="GO" id="GO:0016791">
    <property type="term" value="F:phosphatase activity"/>
    <property type="evidence" value="ECO:0007669"/>
    <property type="project" value="TreeGrafter"/>
</dbReference>
<dbReference type="InterPro" id="IPR002156">
    <property type="entry name" value="RNaseH_domain"/>
</dbReference>
<dbReference type="GO" id="GO:0005737">
    <property type="term" value="C:cytoplasm"/>
    <property type="evidence" value="ECO:0007669"/>
    <property type="project" value="TreeGrafter"/>
</dbReference>
<evidence type="ECO:0000256" key="1">
    <source>
        <dbReference type="PIRSR" id="PIRSR036922-1"/>
    </source>
</evidence>
<dbReference type="PANTHER" id="PTHR48100:SF62">
    <property type="entry name" value="GLUCOSYL-3-PHOSPHOGLYCERATE PHOSPHATASE"/>
    <property type="match status" value="1"/>
</dbReference>
<dbReference type="EMBL" id="FLUV01001929">
    <property type="protein sequence ID" value="SBW25614.1"/>
    <property type="molecule type" value="Genomic_DNA"/>
</dbReference>
<feature type="active site" description="Tele-phosphohistidine intermediate" evidence="1">
    <location>
        <position position="185"/>
    </location>
</feature>
<feature type="domain" description="RNase H type-1" evidence="4">
    <location>
        <begin position="5"/>
        <end position="146"/>
    </location>
</feature>
<dbReference type="InterPro" id="IPR036397">
    <property type="entry name" value="RNaseH_sf"/>
</dbReference>
<dbReference type="Pfam" id="PF13456">
    <property type="entry name" value="RVT_3"/>
    <property type="match status" value="1"/>
</dbReference>
<dbReference type="PIRSF" id="PIRSF036922">
    <property type="entry name" value="RNaseH_PGAM"/>
    <property type="match status" value="1"/>
</dbReference>
<dbReference type="SMART" id="SM00855">
    <property type="entry name" value="PGAM"/>
    <property type="match status" value="1"/>
</dbReference>
<evidence type="ECO:0000313" key="5">
    <source>
        <dbReference type="EMBL" id="SBW25614.1"/>
    </source>
</evidence>
<organism evidence="5 6">
    <name type="scientific">Candidatus Protofrankia californiensis</name>
    <dbReference type="NCBI Taxonomy" id="1839754"/>
    <lineage>
        <taxon>Bacteria</taxon>
        <taxon>Bacillati</taxon>
        <taxon>Actinomycetota</taxon>
        <taxon>Actinomycetes</taxon>
        <taxon>Frankiales</taxon>
        <taxon>Frankiaceae</taxon>
        <taxon>Protofrankia</taxon>
    </lineage>
</organism>
<feature type="active site" description="Proton donor/acceptor; for phosphatase activity" evidence="1">
    <location>
        <position position="254"/>
    </location>
</feature>
<dbReference type="Proteomes" id="UP000199013">
    <property type="component" value="Unassembled WGS sequence"/>
</dbReference>
<dbReference type="InterPro" id="IPR029033">
    <property type="entry name" value="His_PPase_superfam"/>
</dbReference>
<dbReference type="PANTHER" id="PTHR48100">
    <property type="entry name" value="BROAD-SPECIFICITY PHOSPHATASE YOR283W-RELATED"/>
    <property type="match status" value="1"/>
</dbReference>
<dbReference type="Gene3D" id="3.30.420.10">
    <property type="entry name" value="Ribonuclease H-like superfamily/Ribonuclease H"/>
    <property type="match status" value="1"/>
</dbReference>
<protein>
    <recommendedName>
        <fullName evidence="4">RNase H type-1 domain-containing protein</fullName>
    </recommendedName>
</protein>
<dbReference type="GO" id="GO:0004523">
    <property type="term" value="F:RNA-DNA hybrid ribonuclease activity"/>
    <property type="evidence" value="ECO:0007669"/>
    <property type="project" value="InterPro"/>
</dbReference>
<dbReference type="AlphaFoldDB" id="A0A1C3P6X9"/>
<evidence type="ECO:0000256" key="2">
    <source>
        <dbReference type="PIRSR" id="PIRSR613078-2"/>
    </source>
</evidence>
<keyword evidence="6" id="KW-1185">Reference proteome</keyword>
<dbReference type="CDD" id="cd09279">
    <property type="entry name" value="RNase_HI_like"/>
    <property type="match status" value="1"/>
</dbReference>
<feature type="binding site" evidence="2">
    <location>
        <position position="234"/>
    </location>
    <ligand>
        <name>substrate</name>
    </ligand>
</feature>
<dbReference type="PROSITE" id="PS50879">
    <property type="entry name" value="RNASE_H_1"/>
    <property type="match status" value="1"/>
</dbReference>
<dbReference type="SUPFAM" id="SSF53098">
    <property type="entry name" value="Ribonuclease H-like"/>
    <property type="match status" value="1"/>
</dbReference>
<dbReference type="InterPro" id="IPR013078">
    <property type="entry name" value="His_Pase_superF_clade-1"/>
</dbReference>
<evidence type="ECO:0000313" key="6">
    <source>
        <dbReference type="Proteomes" id="UP000199013"/>
    </source>
</evidence>
<evidence type="ECO:0000259" key="4">
    <source>
        <dbReference type="PROSITE" id="PS50879"/>
    </source>
</evidence>
<accession>A0A1C3P6X9</accession>
<dbReference type="NCBIfam" id="NF005567">
    <property type="entry name" value="PRK07238.1"/>
    <property type="match status" value="1"/>
</dbReference>
<gene>
    <name evidence="5" type="ORF">FDG2_4623</name>
</gene>
<name>A0A1C3P6X9_9ACTN</name>
<dbReference type="SUPFAM" id="SSF53254">
    <property type="entry name" value="Phosphoglycerate mutase-like"/>
    <property type="match status" value="1"/>
</dbReference>
<feature type="region of interest" description="Disordered" evidence="3">
    <location>
        <begin position="138"/>
        <end position="171"/>
    </location>
</feature>
<dbReference type="GO" id="GO:0003676">
    <property type="term" value="F:nucleic acid binding"/>
    <property type="evidence" value="ECO:0007669"/>
    <property type="project" value="InterPro"/>
</dbReference>
<dbReference type="Gene3D" id="3.40.50.1240">
    <property type="entry name" value="Phosphoglycerate mutase-like"/>
    <property type="match status" value="1"/>
</dbReference>
<dbReference type="Pfam" id="PF00300">
    <property type="entry name" value="His_Phos_1"/>
    <property type="match status" value="1"/>
</dbReference>
<dbReference type="InterPro" id="IPR014636">
    <property type="entry name" value="RNaseH/PGlycerate_mutase"/>
</dbReference>
<dbReference type="CDD" id="cd07067">
    <property type="entry name" value="HP_PGM_like"/>
    <property type="match status" value="1"/>
</dbReference>
<sequence length="380" mass="41073">MSDRPSRCLVVEADGGSRGNPGPAGYGALVRDADTGEVLAERAGAIGRATNNVAEYQGLIAGLRAAADIDPGADVDVRMDSKLVVEQMSGRWKIKHPAMRPLATEAAGIAREFPRVRYSWIPRERNGHADRLANEAMDAAAQGRTWEPPEPQSPEPAPHTAPTTHRLSGWMAPPAPPTTTVLLRHGQTPMSVEKRFSGMVDAALTDVGQAQALAVAQRLRDVSFDAVYCSPLKRARQTADALGRDYLIDDDLRETDFGTWESLTFAEVRQRFPDELNAWLADPSVAPSGGESILDTIRRVTAARNRILAAHPGGRILIVSHVTPIKTLTLLALDASPAVLYRLHLDLVSISTIDWYSDGPAVLRSFNDGIHAAHLVESGQ</sequence>
<feature type="compositionally biased region" description="Pro residues" evidence="3">
    <location>
        <begin position="148"/>
        <end position="159"/>
    </location>
</feature>
<dbReference type="InterPro" id="IPR012337">
    <property type="entry name" value="RNaseH-like_sf"/>
</dbReference>
<reference evidence="6" key="1">
    <citation type="submission" date="2016-02" db="EMBL/GenBank/DDBJ databases">
        <authorList>
            <person name="Wibberg D."/>
        </authorList>
    </citation>
    <scope>NUCLEOTIDE SEQUENCE [LARGE SCALE GENOMIC DNA]</scope>
</reference>